<dbReference type="EMBL" id="KV454430">
    <property type="protein sequence ID" value="ODQ80273.1"/>
    <property type="molecule type" value="Genomic_DNA"/>
</dbReference>
<protein>
    <submittedName>
        <fullName evidence="4">Uncharacterized protein</fullName>
    </submittedName>
</protein>
<dbReference type="AlphaFoldDB" id="A0A1E3QRE2"/>
<dbReference type="RefSeq" id="XP_018985601.1">
    <property type="nucleotide sequence ID" value="XM_019132669.1"/>
</dbReference>
<dbReference type="GO" id="GO:0005778">
    <property type="term" value="C:peroxisomal membrane"/>
    <property type="evidence" value="ECO:0007669"/>
    <property type="project" value="UniProtKB-SubCell"/>
</dbReference>
<evidence type="ECO:0000313" key="5">
    <source>
        <dbReference type="Proteomes" id="UP000094336"/>
    </source>
</evidence>
<accession>A0A1E3QRE2</accession>
<proteinExistence type="predicted"/>
<keyword evidence="5" id="KW-1185">Reference proteome</keyword>
<keyword evidence="1" id="KW-0472">Membrane</keyword>
<dbReference type="GO" id="GO:0016559">
    <property type="term" value="P:peroxisome fission"/>
    <property type="evidence" value="ECO:0007669"/>
    <property type="project" value="InterPro"/>
</dbReference>
<dbReference type="Proteomes" id="UP000094336">
    <property type="component" value="Unassembled WGS sequence"/>
</dbReference>
<dbReference type="GeneID" id="30150522"/>
<evidence type="ECO:0000256" key="2">
    <source>
        <dbReference type="ARBA" id="ARBA00023140"/>
    </source>
</evidence>
<gene>
    <name evidence="4" type="ORF">BABINDRAFT_7727</name>
</gene>
<dbReference type="Pfam" id="PF05648">
    <property type="entry name" value="PEX11"/>
    <property type="match status" value="1"/>
</dbReference>
<reference evidence="5" key="1">
    <citation type="submission" date="2016-05" db="EMBL/GenBank/DDBJ databases">
        <title>Comparative genomics of biotechnologically important yeasts.</title>
        <authorList>
            <consortium name="DOE Joint Genome Institute"/>
            <person name="Riley R."/>
            <person name="Haridas S."/>
            <person name="Wolfe K.H."/>
            <person name="Lopes M.R."/>
            <person name="Hittinger C.T."/>
            <person name="Goker M."/>
            <person name="Salamov A."/>
            <person name="Wisecaver J."/>
            <person name="Long T.M."/>
            <person name="Aerts A.L."/>
            <person name="Barry K."/>
            <person name="Choi C."/>
            <person name="Clum A."/>
            <person name="Coughlan A.Y."/>
            <person name="Deshpande S."/>
            <person name="Douglass A.P."/>
            <person name="Hanson S.J."/>
            <person name="Klenk H.-P."/>
            <person name="Labutti K."/>
            <person name="Lapidus A."/>
            <person name="Lindquist E."/>
            <person name="Lipzen A."/>
            <person name="Meier-Kolthoff J.P."/>
            <person name="Ohm R.A."/>
            <person name="Otillar R.P."/>
            <person name="Pangilinan J."/>
            <person name="Peng Y."/>
            <person name="Rokas A."/>
            <person name="Rosa C.A."/>
            <person name="Scheuner C."/>
            <person name="Sibirny A.A."/>
            <person name="Slot J.C."/>
            <person name="Stielow J.B."/>
            <person name="Sun H."/>
            <person name="Kurtzman C.P."/>
            <person name="Blackwell M."/>
            <person name="Grigoriev I.V."/>
            <person name="Jeffries T.W."/>
        </authorList>
    </citation>
    <scope>NUCLEOTIDE SEQUENCE [LARGE SCALE GENOMIC DNA]</scope>
    <source>
        <strain evidence="5">NRRL Y-12698</strain>
    </source>
</reference>
<evidence type="ECO:0000313" key="4">
    <source>
        <dbReference type="EMBL" id="ODQ80273.1"/>
    </source>
</evidence>
<dbReference type="OrthoDB" id="3993572at2759"/>
<evidence type="ECO:0000256" key="1">
    <source>
        <dbReference type="ARBA" id="ARBA00023136"/>
    </source>
</evidence>
<keyword evidence="2" id="KW-0576">Peroxisome</keyword>
<sequence length="314" mass="36140">MSELHNPNEKLGEITLLLQKIKQVSPQLLVAEEDEIPASLHLLEAEKKSFVVLKKLVRLKKIKIDDSRPATPEHLRRPYPLQPGLDEVQAKEADPKTVIFNRGAKFDEYIAKNTRIHSPSSIHRRDKSRIARTELGRDKPLLARAEEVLLEHLESLVTLLDNINLLQRFVKRLKENKFLEMINTHTAKIWVFTLVFMIRKSISDLIERNTVLRHTKAELVVFLQTRIAQQKLAVDPRDDAFIQEFYTRIEEVQHERSLILLELSGNVIDFAFVLTEVLGIALPGYVEGFLSLVSGLMSWYRISKVNSKSVEKSV</sequence>
<comment type="subcellular location">
    <subcellularLocation>
        <location evidence="3">Peroxisome membrane</location>
    </subcellularLocation>
</comment>
<evidence type="ECO:0000256" key="3">
    <source>
        <dbReference type="ARBA" id="ARBA00046271"/>
    </source>
</evidence>
<name>A0A1E3QRE2_9ASCO</name>
<dbReference type="InterPro" id="IPR008733">
    <property type="entry name" value="PEX11"/>
</dbReference>
<organism evidence="4 5">
    <name type="scientific">Babjeviella inositovora NRRL Y-12698</name>
    <dbReference type="NCBI Taxonomy" id="984486"/>
    <lineage>
        <taxon>Eukaryota</taxon>
        <taxon>Fungi</taxon>
        <taxon>Dikarya</taxon>
        <taxon>Ascomycota</taxon>
        <taxon>Saccharomycotina</taxon>
        <taxon>Pichiomycetes</taxon>
        <taxon>Serinales incertae sedis</taxon>
        <taxon>Babjeviella</taxon>
    </lineage>
</organism>